<evidence type="ECO:0000256" key="3">
    <source>
        <dbReference type="PROSITE-ProRule" id="PRU00169"/>
    </source>
</evidence>
<dbReference type="PROSITE" id="PS50043">
    <property type="entry name" value="HTH_LUXR_2"/>
    <property type="match status" value="1"/>
</dbReference>
<dbReference type="SUPFAM" id="SSF52172">
    <property type="entry name" value="CheY-like"/>
    <property type="match status" value="1"/>
</dbReference>
<dbReference type="CDD" id="cd06170">
    <property type="entry name" value="LuxR_C_like"/>
    <property type="match status" value="1"/>
</dbReference>
<dbReference type="PROSITE" id="PS50110">
    <property type="entry name" value="RESPONSE_REGULATORY"/>
    <property type="match status" value="1"/>
</dbReference>
<dbReference type="Gene3D" id="3.40.50.2300">
    <property type="match status" value="1"/>
</dbReference>
<dbReference type="InterPro" id="IPR058245">
    <property type="entry name" value="NreC/VraR/RcsB-like_REC"/>
</dbReference>
<dbReference type="InterPro" id="IPR000792">
    <property type="entry name" value="Tscrpt_reg_LuxR_C"/>
</dbReference>
<dbReference type="InterPro" id="IPR039420">
    <property type="entry name" value="WalR-like"/>
</dbReference>
<reference evidence="6 7" key="1">
    <citation type="submission" date="2018-06" db="EMBL/GenBank/DDBJ databases">
        <title>Genomic Encyclopedia of Type Strains, Phase III (KMG-III): the genomes of soil and plant-associated and newly described type strains.</title>
        <authorList>
            <person name="Whitman W."/>
        </authorList>
    </citation>
    <scope>NUCLEOTIDE SEQUENCE [LARGE SCALE GENOMIC DNA]</scope>
    <source>
        <strain evidence="6 7">CECT 7342</strain>
    </source>
</reference>
<dbReference type="InterPro" id="IPR036388">
    <property type="entry name" value="WH-like_DNA-bd_sf"/>
</dbReference>
<gene>
    <name evidence="6" type="ORF">DFP87_1011238</name>
</gene>
<evidence type="ECO:0000256" key="1">
    <source>
        <dbReference type="ARBA" id="ARBA00022553"/>
    </source>
</evidence>
<sequence length="227" mass="24601">MSEANIFVALVDDHPAVSLGVQAVLSRNPAIVIVGHAQDSTGLVELLNETRCDLLISDFSMPGGKYGDGLALVSYLARNYPNLRTIIHTMSDNPMLIWALVRQEIMGVVSKCDSPNHLLSAVNSASAGRRYYSPVIQELFMHNMRMGDVERLTPRETEIVRLFCAGGTITDIAQLVHRSVQTVSTQKRSAMRKLGVTTDAALVRHVLSNGIKTSLDMAGATDAEPAA</sequence>
<protein>
    <submittedName>
        <fullName evidence="6">LuxR family two component transcriptional regulator</fullName>
    </submittedName>
</protein>
<evidence type="ECO:0000256" key="2">
    <source>
        <dbReference type="ARBA" id="ARBA00023125"/>
    </source>
</evidence>
<keyword evidence="1 3" id="KW-0597">Phosphoprotein</keyword>
<dbReference type="Gene3D" id="1.10.10.10">
    <property type="entry name" value="Winged helix-like DNA-binding domain superfamily/Winged helix DNA-binding domain"/>
    <property type="match status" value="1"/>
</dbReference>
<evidence type="ECO:0000259" key="5">
    <source>
        <dbReference type="PROSITE" id="PS50110"/>
    </source>
</evidence>
<dbReference type="InterPro" id="IPR011006">
    <property type="entry name" value="CheY-like_superfamily"/>
</dbReference>
<evidence type="ECO:0000313" key="6">
    <source>
        <dbReference type="EMBL" id="RBP24728.1"/>
    </source>
</evidence>
<evidence type="ECO:0000313" key="7">
    <source>
        <dbReference type="Proteomes" id="UP000252124"/>
    </source>
</evidence>
<dbReference type="SMART" id="SM00448">
    <property type="entry name" value="REC"/>
    <property type="match status" value="1"/>
</dbReference>
<feature type="domain" description="Response regulatory" evidence="5">
    <location>
        <begin position="7"/>
        <end position="126"/>
    </location>
</feature>
<dbReference type="Pfam" id="PF00072">
    <property type="entry name" value="Response_reg"/>
    <property type="match status" value="1"/>
</dbReference>
<dbReference type="PANTHER" id="PTHR43214:SF17">
    <property type="entry name" value="TRANSCRIPTIONAL REGULATORY PROTEIN RCSB"/>
    <property type="match status" value="1"/>
</dbReference>
<proteinExistence type="predicted"/>
<dbReference type="GeneID" id="99728340"/>
<keyword evidence="7" id="KW-1185">Reference proteome</keyword>
<feature type="modified residue" description="4-aspartylphosphate" evidence="3">
    <location>
        <position position="58"/>
    </location>
</feature>
<dbReference type="Proteomes" id="UP000252124">
    <property type="component" value="Unassembled WGS sequence"/>
</dbReference>
<dbReference type="SMART" id="SM00421">
    <property type="entry name" value="HTH_LUXR"/>
    <property type="match status" value="1"/>
</dbReference>
<dbReference type="EMBL" id="QNRM01000001">
    <property type="protein sequence ID" value="RBP24728.1"/>
    <property type="molecule type" value="Genomic_DNA"/>
</dbReference>
<keyword evidence="2" id="KW-0238">DNA-binding</keyword>
<dbReference type="SUPFAM" id="SSF46894">
    <property type="entry name" value="C-terminal effector domain of the bipartite response regulators"/>
    <property type="match status" value="1"/>
</dbReference>
<feature type="domain" description="HTH luxR-type" evidence="4">
    <location>
        <begin position="145"/>
        <end position="210"/>
    </location>
</feature>
<dbReference type="InterPro" id="IPR001789">
    <property type="entry name" value="Sig_transdc_resp-reg_receiver"/>
</dbReference>
<dbReference type="Pfam" id="PF00196">
    <property type="entry name" value="GerE"/>
    <property type="match status" value="1"/>
</dbReference>
<dbReference type="RefSeq" id="WP_088587124.1">
    <property type="nucleotide sequence ID" value="NZ_CADIJU010000001.1"/>
</dbReference>
<dbReference type="CDD" id="cd17535">
    <property type="entry name" value="REC_NarL-like"/>
    <property type="match status" value="1"/>
</dbReference>
<dbReference type="InterPro" id="IPR016032">
    <property type="entry name" value="Sig_transdc_resp-reg_C-effctor"/>
</dbReference>
<comment type="caution">
    <text evidence="6">The sequence shown here is derived from an EMBL/GenBank/DDBJ whole genome shotgun (WGS) entry which is preliminary data.</text>
</comment>
<name>A0ABX9GN53_9BURK</name>
<dbReference type="PANTHER" id="PTHR43214">
    <property type="entry name" value="TWO-COMPONENT RESPONSE REGULATOR"/>
    <property type="match status" value="1"/>
</dbReference>
<organism evidence="6 7">
    <name type="scientific">Achromobacter marplatensis</name>
    <dbReference type="NCBI Taxonomy" id="470868"/>
    <lineage>
        <taxon>Bacteria</taxon>
        <taxon>Pseudomonadati</taxon>
        <taxon>Pseudomonadota</taxon>
        <taxon>Betaproteobacteria</taxon>
        <taxon>Burkholderiales</taxon>
        <taxon>Alcaligenaceae</taxon>
        <taxon>Achromobacter</taxon>
    </lineage>
</organism>
<accession>A0ABX9GN53</accession>
<evidence type="ECO:0000259" key="4">
    <source>
        <dbReference type="PROSITE" id="PS50043"/>
    </source>
</evidence>
<dbReference type="PRINTS" id="PR00038">
    <property type="entry name" value="HTHLUXR"/>
</dbReference>